<keyword evidence="2" id="KW-1003">Cell membrane</keyword>
<evidence type="ECO:0000256" key="7">
    <source>
        <dbReference type="SAM" id="Phobius"/>
    </source>
</evidence>
<proteinExistence type="predicted"/>
<evidence type="ECO:0000256" key="5">
    <source>
        <dbReference type="ARBA" id="ARBA00023136"/>
    </source>
</evidence>
<keyword evidence="3 7" id="KW-0812">Transmembrane</keyword>
<protein>
    <submittedName>
        <fullName evidence="8">Uncharacterized protein</fullName>
    </submittedName>
</protein>
<evidence type="ECO:0000256" key="2">
    <source>
        <dbReference type="ARBA" id="ARBA00022475"/>
    </source>
</evidence>
<reference evidence="8" key="1">
    <citation type="journal article" date="2023" name="Nat. Commun.">
        <title>Diploid and tetraploid genomes of Acorus and the evolution of monocots.</title>
        <authorList>
            <person name="Ma L."/>
            <person name="Liu K.W."/>
            <person name="Li Z."/>
            <person name="Hsiao Y.Y."/>
            <person name="Qi Y."/>
            <person name="Fu T."/>
            <person name="Tang G.D."/>
            <person name="Zhang D."/>
            <person name="Sun W.H."/>
            <person name="Liu D.K."/>
            <person name="Li Y."/>
            <person name="Chen G.Z."/>
            <person name="Liu X.D."/>
            <person name="Liao X.Y."/>
            <person name="Jiang Y.T."/>
            <person name="Yu X."/>
            <person name="Hao Y."/>
            <person name="Huang J."/>
            <person name="Zhao X.W."/>
            <person name="Ke S."/>
            <person name="Chen Y.Y."/>
            <person name="Wu W.L."/>
            <person name="Hsu J.L."/>
            <person name="Lin Y.F."/>
            <person name="Huang M.D."/>
            <person name="Li C.Y."/>
            <person name="Huang L."/>
            <person name="Wang Z.W."/>
            <person name="Zhao X."/>
            <person name="Zhong W.Y."/>
            <person name="Peng D.H."/>
            <person name="Ahmad S."/>
            <person name="Lan S."/>
            <person name="Zhang J.S."/>
            <person name="Tsai W.C."/>
            <person name="Van de Peer Y."/>
            <person name="Liu Z.J."/>
        </authorList>
    </citation>
    <scope>NUCLEOTIDE SEQUENCE</scope>
    <source>
        <strain evidence="8">CP</strain>
    </source>
</reference>
<keyword evidence="9" id="KW-1185">Reference proteome</keyword>
<evidence type="ECO:0000256" key="4">
    <source>
        <dbReference type="ARBA" id="ARBA00022989"/>
    </source>
</evidence>
<dbReference type="PANTHER" id="PTHR30509:SF9">
    <property type="entry name" value="MULTIDRUG RESISTANCE PROTEIN MDTO"/>
    <property type="match status" value="1"/>
</dbReference>
<accession>A0AAV9CBT7</accession>
<evidence type="ECO:0000313" key="9">
    <source>
        <dbReference type="Proteomes" id="UP001180020"/>
    </source>
</evidence>
<sequence length="317" mass="33367">MKPKPVSKPKPKNMNTSTTTTTSFHRHQWRSVASSALRTASACVLVGCATIYFPSALRRQLSFPALSYVTAILITGGGDATLGDAVAGAADALLGVVQATPPAALGLFLIERAVPRALAAPLAAPLMVAVTAFLVAMGGSRTRPVAKRVALGQTVIVYATAFAGVGGVGGAEPVLHPVRIAANAIIGAAAVLIALALPYPRLACREVRKNSRRFTNIMTEKARLLVKAFCADDKDSADAYISQARSLSCQGAKLLQHIKLKQGHLPPLRDEGSIPVETGKVEPRNRQAFGGRHQRSSTSCQPIAGHCLKGYKPWKPP</sequence>
<dbReference type="GO" id="GO:0005886">
    <property type="term" value="C:plasma membrane"/>
    <property type="evidence" value="ECO:0007669"/>
    <property type="project" value="UniProtKB-SubCell"/>
</dbReference>
<dbReference type="EMBL" id="JAUJYO010000020">
    <property type="protein sequence ID" value="KAK1286361.1"/>
    <property type="molecule type" value="Genomic_DNA"/>
</dbReference>
<reference evidence="8" key="2">
    <citation type="submission" date="2023-06" db="EMBL/GenBank/DDBJ databases">
        <authorList>
            <person name="Ma L."/>
            <person name="Liu K.-W."/>
            <person name="Li Z."/>
            <person name="Hsiao Y.-Y."/>
            <person name="Qi Y."/>
            <person name="Fu T."/>
            <person name="Tang G."/>
            <person name="Zhang D."/>
            <person name="Sun W.-H."/>
            <person name="Liu D.-K."/>
            <person name="Li Y."/>
            <person name="Chen G.-Z."/>
            <person name="Liu X.-D."/>
            <person name="Liao X.-Y."/>
            <person name="Jiang Y.-T."/>
            <person name="Yu X."/>
            <person name="Hao Y."/>
            <person name="Huang J."/>
            <person name="Zhao X.-W."/>
            <person name="Ke S."/>
            <person name="Chen Y.-Y."/>
            <person name="Wu W.-L."/>
            <person name="Hsu J.-L."/>
            <person name="Lin Y.-F."/>
            <person name="Huang M.-D."/>
            <person name="Li C.-Y."/>
            <person name="Huang L."/>
            <person name="Wang Z.-W."/>
            <person name="Zhao X."/>
            <person name="Zhong W.-Y."/>
            <person name="Peng D.-H."/>
            <person name="Ahmad S."/>
            <person name="Lan S."/>
            <person name="Zhang J.-S."/>
            <person name="Tsai W.-C."/>
            <person name="Van De Peer Y."/>
            <person name="Liu Z.-J."/>
        </authorList>
    </citation>
    <scope>NUCLEOTIDE SEQUENCE</scope>
    <source>
        <strain evidence="8">CP</strain>
        <tissue evidence="8">Leaves</tissue>
    </source>
</reference>
<organism evidence="8 9">
    <name type="scientific">Acorus calamus</name>
    <name type="common">Sweet flag</name>
    <dbReference type="NCBI Taxonomy" id="4465"/>
    <lineage>
        <taxon>Eukaryota</taxon>
        <taxon>Viridiplantae</taxon>
        <taxon>Streptophyta</taxon>
        <taxon>Embryophyta</taxon>
        <taxon>Tracheophyta</taxon>
        <taxon>Spermatophyta</taxon>
        <taxon>Magnoliopsida</taxon>
        <taxon>Liliopsida</taxon>
        <taxon>Acoraceae</taxon>
        <taxon>Acorus</taxon>
    </lineage>
</organism>
<evidence type="ECO:0000256" key="6">
    <source>
        <dbReference type="SAM" id="MobiDB-lite"/>
    </source>
</evidence>
<dbReference type="Proteomes" id="UP001180020">
    <property type="component" value="Unassembled WGS sequence"/>
</dbReference>
<feature type="region of interest" description="Disordered" evidence="6">
    <location>
        <begin position="1"/>
        <end position="24"/>
    </location>
</feature>
<feature type="transmembrane region" description="Helical" evidence="7">
    <location>
        <begin position="117"/>
        <end position="137"/>
    </location>
</feature>
<evidence type="ECO:0000256" key="3">
    <source>
        <dbReference type="ARBA" id="ARBA00022692"/>
    </source>
</evidence>
<feature type="compositionally biased region" description="Basic residues" evidence="6">
    <location>
        <begin position="1"/>
        <end position="11"/>
    </location>
</feature>
<keyword evidence="4 7" id="KW-1133">Transmembrane helix</keyword>
<dbReference type="PANTHER" id="PTHR30509">
    <property type="entry name" value="P-HYDROXYBENZOIC ACID EFFLUX PUMP SUBUNIT-RELATED"/>
    <property type="match status" value="1"/>
</dbReference>
<feature type="transmembrane region" description="Helical" evidence="7">
    <location>
        <begin position="149"/>
        <end position="168"/>
    </location>
</feature>
<gene>
    <name evidence="8" type="ORF">QJS10_CPB20g00962</name>
</gene>
<evidence type="ECO:0000256" key="1">
    <source>
        <dbReference type="ARBA" id="ARBA00004651"/>
    </source>
</evidence>
<evidence type="ECO:0000313" key="8">
    <source>
        <dbReference type="EMBL" id="KAK1286361.1"/>
    </source>
</evidence>
<feature type="transmembrane region" description="Helical" evidence="7">
    <location>
        <begin position="180"/>
        <end position="199"/>
    </location>
</feature>
<keyword evidence="5 7" id="KW-0472">Membrane</keyword>
<dbReference type="AlphaFoldDB" id="A0AAV9CBT7"/>
<comment type="subcellular location">
    <subcellularLocation>
        <location evidence="1">Cell membrane</location>
        <topology evidence="1">Multi-pass membrane protein</topology>
    </subcellularLocation>
</comment>
<comment type="caution">
    <text evidence="8">The sequence shown here is derived from an EMBL/GenBank/DDBJ whole genome shotgun (WGS) entry which is preliminary data.</text>
</comment>
<name>A0AAV9CBT7_ACOCL</name>